<accession>A0AAD9MXV2</accession>
<dbReference type="GO" id="GO:0030246">
    <property type="term" value="F:carbohydrate binding"/>
    <property type="evidence" value="ECO:0007669"/>
    <property type="project" value="InterPro"/>
</dbReference>
<dbReference type="Gene3D" id="2.60.120.740">
    <property type="match status" value="1"/>
</dbReference>
<sequence length="283" mass="32158">MFRGYAVQTTPRFANRPSRYGYLEYCDTEEFQAHCKENEVIYMQNALYGRMRTGRCVDTNYGYVGCGIDVLHLADWMCSGRPTCRIPVPNSAFKKEINCPKDLKPYFEASYTCLEVQTAPDQLCHSSNFVLPSSTSGYLSNHVTMETRVGSEDCPWMIQGRSGQRINFTIYDFARKDLRVSGVQGVCRVYAVVRETGRSRGDTICSGNSRIVHAYTSTTHAVEVRILGKKDADNPEYFLLKYEKGDVDNHNHDDVCRVVANADYGVDTGNQSLNSMMIWDRWC</sequence>
<protein>
    <recommendedName>
        <fullName evidence="1">SUEL-type lectin domain-containing protein</fullName>
    </recommendedName>
</protein>
<gene>
    <name evidence="2" type="ORF">LSH36_435g02055</name>
</gene>
<feature type="domain" description="SUEL-type lectin" evidence="1">
    <location>
        <begin position="34"/>
        <end position="113"/>
    </location>
</feature>
<reference evidence="2" key="1">
    <citation type="journal article" date="2023" name="Mol. Biol. Evol.">
        <title>Third-Generation Sequencing Reveals the Adaptive Role of the Epigenome in Three Deep-Sea Polychaetes.</title>
        <authorList>
            <person name="Perez M."/>
            <person name="Aroh O."/>
            <person name="Sun Y."/>
            <person name="Lan Y."/>
            <person name="Juniper S.K."/>
            <person name="Young C.R."/>
            <person name="Angers B."/>
            <person name="Qian P.Y."/>
        </authorList>
    </citation>
    <scope>NUCLEOTIDE SEQUENCE</scope>
    <source>
        <strain evidence="2">P08H-3</strain>
    </source>
</reference>
<name>A0AAD9MXV2_9ANNE</name>
<dbReference type="CDD" id="cd22823">
    <property type="entry name" value="Gal_Rha_Lectin"/>
    <property type="match status" value="1"/>
</dbReference>
<dbReference type="InterPro" id="IPR043159">
    <property type="entry name" value="Lectin_gal-bd_sf"/>
</dbReference>
<dbReference type="Pfam" id="PF02140">
    <property type="entry name" value="SUEL_Lectin"/>
    <property type="match status" value="1"/>
</dbReference>
<dbReference type="AlphaFoldDB" id="A0AAD9MXV2"/>
<dbReference type="PANTHER" id="PTHR46780">
    <property type="entry name" value="PROTEIN EVA-1"/>
    <property type="match status" value="1"/>
</dbReference>
<evidence type="ECO:0000313" key="2">
    <source>
        <dbReference type="EMBL" id="KAK2149827.1"/>
    </source>
</evidence>
<dbReference type="EMBL" id="JAODUP010000435">
    <property type="protein sequence ID" value="KAK2149827.1"/>
    <property type="molecule type" value="Genomic_DNA"/>
</dbReference>
<evidence type="ECO:0000259" key="1">
    <source>
        <dbReference type="Pfam" id="PF02140"/>
    </source>
</evidence>
<proteinExistence type="predicted"/>
<keyword evidence="3" id="KW-1185">Reference proteome</keyword>
<dbReference type="InterPro" id="IPR000922">
    <property type="entry name" value="Lectin_gal-bd_dom"/>
</dbReference>
<comment type="caution">
    <text evidence="2">The sequence shown here is derived from an EMBL/GenBank/DDBJ whole genome shotgun (WGS) entry which is preliminary data.</text>
</comment>
<organism evidence="2 3">
    <name type="scientific">Paralvinella palmiformis</name>
    <dbReference type="NCBI Taxonomy" id="53620"/>
    <lineage>
        <taxon>Eukaryota</taxon>
        <taxon>Metazoa</taxon>
        <taxon>Spiralia</taxon>
        <taxon>Lophotrochozoa</taxon>
        <taxon>Annelida</taxon>
        <taxon>Polychaeta</taxon>
        <taxon>Sedentaria</taxon>
        <taxon>Canalipalpata</taxon>
        <taxon>Terebellida</taxon>
        <taxon>Terebelliformia</taxon>
        <taxon>Alvinellidae</taxon>
        <taxon>Paralvinella</taxon>
    </lineage>
</organism>
<evidence type="ECO:0000313" key="3">
    <source>
        <dbReference type="Proteomes" id="UP001208570"/>
    </source>
</evidence>
<dbReference type="Proteomes" id="UP001208570">
    <property type="component" value="Unassembled WGS sequence"/>
</dbReference>